<evidence type="ECO:0000256" key="1">
    <source>
        <dbReference type="SAM" id="MobiDB-lite"/>
    </source>
</evidence>
<evidence type="ECO:0000313" key="3">
    <source>
        <dbReference type="EMBL" id="GIP55373.1"/>
    </source>
</evidence>
<accession>A0ABQ4MHC5</accession>
<keyword evidence="4" id="KW-1185">Reference proteome</keyword>
<evidence type="ECO:0008006" key="5">
    <source>
        <dbReference type="Google" id="ProtNLM"/>
    </source>
</evidence>
<gene>
    <name evidence="3" type="ORF">J42TS3_44080</name>
</gene>
<feature type="signal peptide" evidence="2">
    <location>
        <begin position="1"/>
        <end position="21"/>
    </location>
</feature>
<sequence length="338" mass="37280">MKKWILAILLTSLLASLLIGCSDKSDDSGVQKDQNIKPPAETQSVDNGTDADTNAGANTNTNSNANTTVETKMPGQQPEGEQHLADIDKLSTLFGFTNSDGSQIIVTGQNAGLDTSMPDYGKIIGEGGKTYSVKFVKWQKGSEQSNGRDTANNFAHLEGYIFDVINGKAAGNETYYVVNEQDFDLKSLIKISSPEQTMTDKELETEETLKDNISLMKDRGVTDMWSLADIGSDQKLYLVKFENKDKDRLFSIVLFTGDDFLFQDYPAIAEDDYSVWRVDDGGEVSPDMFPLLFAAETRQGLLLGLSWWGSEGLNTFFLAENEGNLKELEISYGRYTAP</sequence>
<feature type="region of interest" description="Disordered" evidence="1">
    <location>
        <begin position="25"/>
        <end position="82"/>
    </location>
</feature>
<feature type="chain" id="PRO_5046102910" description="Lipoprotein" evidence="2">
    <location>
        <begin position="22"/>
        <end position="338"/>
    </location>
</feature>
<dbReference type="Proteomes" id="UP000679992">
    <property type="component" value="Unassembled WGS sequence"/>
</dbReference>
<organism evidence="3 4">
    <name type="scientific">Paenibacillus vini</name>
    <dbReference type="NCBI Taxonomy" id="1476024"/>
    <lineage>
        <taxon>Bacteria</taxon>
        <taxon>Bacillati</taxon>
        <taxon>Bacillota</taxon>
        <taxon>Bacilli</taxon>
        <taxon>Bacillales</taxon>
        <taxon>Paenibacillaceae</taxon>
        <taxon>Paenibacillus</taxon>
    </lineage>
</organism>
<keyword evidence="2" id="KW-0732">Signal</keyword>
<reference evidence="3 4" key="1">
    <citation type="submission" date="2021-03" db="EMBL/GenBank/DDBJ databases">
        <title>Antimicrobial resistance genes in bacteria isolated from Japanese honey, and their potential for conferring macrolide and lincosamide resistance in the American foulbrood pathogen Paenibacillus larvae.</title>
        <authorList>
            <person name="Okamoto M."/>
            <person name="Kumagai M."/>
            <person name="Kanamori H."/>
            <person name="Takamatsu D."/>
        </authorList>
    </citation>
    <scope>NUCLEOTIDE SEQUENCE [LARGE SCALE GENOMIC DNA]</scope>
    <source>
        <strain evidence="3 4">J42TS3</strain>
    </source>
</reference>
<evidence type="ECO:0000256" key="2">
    <source>
        <dbReference type="SAM" id="SignalP"/>
    </source>
</evidence>
<feature type="compositionally biased region" description="Low complexity" evidence="1">
    <location>
        <begin position="46"/>
        <end position="68"/>
    </location>
</feature>
<name>A0ABQ4MHC5_9BACL</name>
<comment type="caution">
    <text evidence="3">The sequence shown here is derived from an EMBL/GenBank/DDBJ whole genome shotgun (WGS) entry which is preliminary data.</text>
</comment>
<dbReference type="EMBL" id="BOSL01000018">
    <property type="protein sequence ID" value="GIP55373.1"/>
    <property type="molecule type" value="Genomic_DNA"/>
</dbReference>
<evidence type="ECO:0000313" key="4">
    <source>
        <dbReference type="Proteomes" id="UP000679992"/>
    </source>
</evidence>
<protein>
    <recommendedName>
        <fullName evidence="5">Lipoprotein</fullName>
    </recommendedName>
</protein>
<dbReference type="PROSITE" id="PS51257">
    <property type="entry name" value="PROKAR_LIPOPROTEIN"/>
    <property type="match status" value="1"/>
</dbReference>
<dbReference type="RefSeq" id="WP_213656346.1">
    <property type="nucleotide sequence ID" value="NZ_BOSL01000018.1"/>
</dbReference>
<proteinExistence type="predicted"/>